<proteinExistence type="predicted"/>
<comment type="caution">
    <text evidence="1">The sequence shown here is derived from an EMBL/GenBank/DDBJ whole genome shotgun (WGS) entry which is preliminary data.</text>
</comment>
<evidence type="ECO:0008006" key="3">
    <source>
        <dbReference type="Google" id="ProtNLM"/>
    </source>
</evidence>
<dbReference type="RefSeq" id="WP_386065233.1">
    <property type="nucleotide sequence ID" value="NZ_JBHLTQ010000016.1"/>
</dbReference>
<dbReference type="Proteomes" id="UP001589832">
    <property type="component" value="Unassembled WGS sequence"/>
</dbReference>
<organism evidence="1 2">
    <name type="scientific">Winogradskyella pulchriflava</name>
    <dbReference type="NCBI Taxonomy" id="1110688"/>
    <lineage>
        <taxon>Bacteria</taxon>
        <taxon>Pseudomonadati</taxon>
        <taxon>Bacteroidota</taxon>
        <taxon>Flavobacteriia</taxon>
        <taxon>Flavobacteriales</taxon>
        <taxon>Flavobacteriaceae</taxon>
        <taxon>Winogradskyella</taxon>
    </lineage>
</organism>
<gene>
    <name evidence="1" type="ORF">ACFFGA_14945</name>
</gene>
<name>A0ABV6QC43_9FLAO</name>
<evidence type="ECO:0000313" key="2">
    <source>
        <dbReference type="Proteomes" id="UP001589832"/>
    </source>
</evidence>
<dbReference type="PROSITE" id="PS51257">
    <property type="entry name" value="PROKAR_LIPOPROTEIN"/>
    <property type="match status" value="1"/>
</dbReference>
<accession>A0ABV6QC43</accession>
<evidence type="ECO:0000313" key="1">
    <source>
        <dbReference type="EMBL" id="MFC0605857.1"/>
    </source>
</evidence>
<sequence>MRKLIYIVSAILLFVGCSDDNESTEQQLQTIDGGIIKNSQLVTITSENINQDEYQGTIENENIDIYKISENELVFILPSNIPTGERILNINNLNDLNIKYQVVPNEINGSAEENLSPFITNFENHIQSIQNLEDQNYLNNVLGSFNEAIADMSIEEKTEIANIYQTNKPYFDNLINSDFASRMNGTEYPIQFQIALYALGTSAILAIAYPEPATKLLFLVSAIVVAKKAYDYGINFINLNNIKVENVSLGGLLASLQNRSTMMTSLELNSGIQSSFPLGSNTRALIGSDSNDENETISGFFENFSSFNTTVENLNGAINFINDVFFFSDIENLPVLTINETNPVISTLGNEDFYNSLNFSITDNNVNIDNISFTDGNINITASIIDESSVSEFVDTSINFTYEDEFNRLTGSYPVKIYLENNDFDILGNWDIVDINSSTCEEPLMTVAFYSINLLDDGTFIPGCNCSGYDNNSTYSYNDGNLTFVAIYNTSTIYDEISFTGTWNEDTQMFIGTSTRNIEEQTASGTVTSTCSQAVSYQR</sequence>
<dbReference type="EMBL" id="JBHLTQ010000016">
    <property type="protein sequence ID" value="MFC0605857.1"/>
    <property type="molecule type" value="Genomic_DNA"/>
</dbReference>
<keyword evidence="2" id="KW-1185">Reference proteome</keyword>
<reference evidence="1 2" key="1">
    <citation type="submission" date="2024-09" db="EMBL/GenBank/DDBJ databases">
        <authorList>
            <person name="Sun Q."/>
            <person name="Mori K."/>
        </authorList>
    </citation>
    <scope>NUCLEOTIDE SEQUENCE [LARGE SCALE GENOMIC DNA]</scope>
    <source>
        <strain evidence="1 2">NCAIM B.02481</strain>
    </source>
</reference>
<protein>
    <recommendedName>
        <fullName evidence="3">Lipoprotein</fullName>
    </recommendedName>
</protein>